<dbReference type="InParanoid" id="A0A1S0UHT1"/>
<protein>
    <submittedName>
        <fullName evidence="2">Uncharacterized protein</fullName>
    </submittedName>
</protein>
<dbReference type="RefSeq" id="XP_020305911.1">
    <property type="nucleotide sequence ID" value="XM_020450417.1"/>
</dbReference>
<evidence type="ECO:0000256" key="1">
    <source>
        <dbReference type="SAM" id="MobiDB-lite"/>
    </source>
</evidence>
<feature type="region of interest" description="Disordered" evidence="1">
    <location>
        <begin position="27"/>
        <end position="57"/>
    </location>
</feature>
<accession>A0A1S0UHT1</accession>
<gene>
    <name evidence="2" type="ORF">LOAG_17757</name>
</gene>
<proteinExistence type="predicted"/>
<organism evidence="2">
    <name type="scientific">Loa loa</name>
    <name type="common">Eye worm</name>
    <name type="synonym">Filaria loa</name>
    <dbReference type="NCBI Taxonomy" id="7209"/>
    <lineage>
        <taxon>Eukaryota</taxon>
        <taxon>Metazoa</taxon>
        <taxon>Ecdysozoa</taxon>
        <taxon>Nematoda</taxon>
        <taxon>Chromadorea</taxon>
        <taxon>Rhabditida</taxon>
        <taxon>Spirurina</taxon>
        <taxon>Spiruromorpha</taxon>
        <taxon>Filarioidea</taxon>
        <taxon>Onchocercidae</taxon>
        <taxon>Loa</taxon>
    </lineage>
</organism>
<name>A0A1S0UHT1_LOALO</name>
<dbReference type="CTD" id="31251741"/>
<dbReference type="GeneID" id="31251741"/>
<dbReference type="EMBL" id="JH712189">
    <property type="protein sequence ID" value="EJD75021.1"/>
    <property type="molecule type" value="Genomic_DNA"/>
</dbReference>
<dbReference type="KEGG" id="loa:LOAG_17757"/>
<dbReference type="AlphaFoldDB" id="A0A1S0UHT1"/>
<sequence>MPPRREQILVYLLIIKQLQCKRIHPTDTKFEDLPGMKTPSNKLVMQGKGSKLNTDQC</sequence>
<evidence type="ECO:0000313" key="2">
    <source>
        <dbReference type="EMBL" id="EJD75021.1"/>
    </source>
</evidence>
<reference evidence="2" key="1">
    <citation type="submission" date="2012-04" db="EMBL/GenBank/DDBJ databases">
        <title>The Genome Sequence of Loa loa.</title>
        <authorList>
            <consortium name="The Broad Institute Genome Sequencing Platform"/>
            <consortium name="Broad Institute Genome Sequencing Center for Infectious Disease"/>
            <person name="Nutman T.B."/>
            <person name="Fink D.L."/>
            <person name="Russ C."/>
            <person name="Young S."/>
            <person name="Zeng Q."/>
            <person name="Gargeya S."/>
            <person name="Alvarado L."/>
            <person name="Berlin A."/>
            <person name="Chapman S.B."/>
            <person name="Chen Z."/>
            <person name="Freedman E."/>
            <person name="Gellesch M."/>
            <person name="Goldberg J."/>
            <person name="Griggs A."/>
            <person name="Gujja S."/>
            <person name="Heilman E.R."/>
            <person name="Heiman D."/>
            <person name="Howarth C."/>
            <person name="Mehta T."/>
            <person name="Neiman D."/>
            <person name="Pearson M."/>
            <person name="Roberts A."/>
            <person name="Saif S."/>
            <person name="Shea T."/>
            <person name="Shenoy N."/>
            <person name="Sisk P."/>
            <person name="Stolte C."/>
            <person name="Sykes S."/>
            <person name="White J."/>
            <person name="Yandava C."/>
            <person name="Haas B."/>
            <person name="Henn M.R."/>
            <person name="Nusbaum C."/>
            <person name="Birren B."/>
        </authorList>
    </citation>
    <scope>NUCLEOTIDE SEQUENCE [LARGE SCALE GENOMIC DNA]</scope>
</reference>